<dbReference type="PANTHER" id="PTHR31973">
    <property type="entry name" value="POLYPROTEIN, PUTATIVE-RELATED"/>
    <property type="match status" value="1"/>
</dbReference>
<dbReference type="GO" id="GO:0008270">
    <property type="term" value="F:zinc ion binding"/>
    <property type="evidence" value="ECO:0007669"/>
    <property type="project" value="UniProtKB-KW"/>
</dbReference>
<dbReference type="PROSITE" id="PS50158">
    <property type="entry name" value="ZF_CCHC"/>
    <property type="match status" value="1"/>
</dbReference>
<dbReference type="InterPro" id="IPR001878">
    <property type="entry name" value="Znf_CCHC"/>
</dbReference>
<dbReference type="InterPro" id="IPR018289">
    <property type="entry name" value="MULE_transposase_dom"/>
</dbReference>
<dbReference type="InterPro" id="IPR036875">
    <property type="entry name" value="Znf_CCHC_sf"/>
</dbReference>
<comment type="caution">
    <text evidence="3">The sequence shown here is derived from an EMBL/GenBank/DDBJ whole genome shotgun (WGS) entry which is preliminary data.</text>
</comment>
<evidence type="ECO:0000256" key="1">
    <source>
        <dbReference type="PROSITE-ProRule" id="PRU00047"/>
    </source>
</evidence>
<name>A0ABD2ZA16_9GENT</name>
<proteinExistence type="predicted"/>
<organism evidence="3 4">
    <name type="scientific">Cinchona calisaya</name>
    <dbReference type="NCBI Taxonomy" id="153742"/>
    <lineage>
        <taxon>Eukaryota</taxon>
        <taxon>Viridiplantae</taxon>
        <taxon>Streptophyta</taxon>
        <taxon>Embryophyta</taxon>
        <taxon>Tracheophyta</taxon>
        <taxon>Spermatophyta</taxon>
        <taxon>Magnoliopsida</taxon>
        <taxon>eudicotyledons</taxon>
        <taxon>Gunneridae</taxon>
        <taxon>Pentapetalae</taxon>
        <taxon>asterids</taxon>
        <taxon>lamiids</taxon>
        <taxon>Gentianales</taxon>
        <taxon>Rubiaceae</taxon>
        <taxon>Cinchonoideae</taxon>
        <taxon>Cinchoneae</taxon>
        <taxon>Cinchona</taxon>
    </lineage>
</organism>
<keyword evidence="1" id="KW-0479">Metal-binding</keyword>
<evidence type="ECO:0000313" key="4">
    <source>
        <dbReference type="Proteomes" id="UP001630127"/>
    </source>
</evidence>
<reference evidence="3 4" key="1">
    <citation type="submission" date="2024-11" db="EMBL/GenBank/DDBJ databases">
        <title>A near-complete genome assembly of Cinchona calisaya.</title>
        <authorList>
            <person name="Lian D.C."/>
            <person name="Zhao X.W."/>
            <person name="Wei L."/>
        </authorList>
    </citation>
    <scope>NUCLEOTIDE SEQUENCE [LARGE SCALE GENOMIC DNA]</scope>
    <source>
        <tissue evidence="3">Nenye</tissue>
    </source>
</reference>
<accession>A0ABD2ZA16</accession>
<keyword evidence="1" id="KW-0862">Zinc</keyword>
<dbReference type="PANTHER" id="PTHR31973:SF191">
    <property type="entry name" value="OS05G0489400 PROTEIN"/>
    <property type="match status" value="1"/>
</dbReference>
<dbReference type="Pfam" id="PF10551">
    <property type="entry name" value="MULE"/>
    <property type="match status" value="1"/>
</dbReference>
<protein>
    <recommendedName>
        <fullName evidence="2">CCHC-type domain-containing protein</fullName>
    </recommendedName>
</protein>
<feature type="domain" description="CCHC-type" evidence="2">
    <location>
        <begin position="354"/>
        <end position="370"/>
    </location>
</feature>
<dbReference type="SUPFAM" id="SSF57756">
    <property type="entry name" value="Retrovirus zinc finger-like domains"/>
    <property type="match status" value="1"/>
</dbReference>
<evidence type="ECO:0000313" key="3">
    <source>
        <dbReference type="EMBL" id="KAL3514952.1"/>
    </source>
</evidence>
<keyword evidence="1" id="KW-0863">Zinc-finger</keyword>
<dbReference type="EMBL" id="JBJUIK010000010">
    <property type="protein sequence ID" value="KAL3514952.1"/>
    <property type="molecule type" value="Genomic_DNA"/>
</dbReference>
<gene>
    <name evidence="3" type="ORF">ACH5RR_021854</name>
</gene>
<dbReference type="Proteomes" id="UP001630127">
    <property type="component" value="Unassembled WGS sequence"/>
</dbReference>
<sequence>MYRIPTEVGKCNLMRLDTKEHVSDMVAIGMIHGEVEVFLVHDFHIDDNSESEEFYDSDYEFRGDDDGITYEKYANVDMDKRGELVVNCGTGLENEKHLSNVNTEPHKNRGAGVGSGDLDIDLYLYDGKNIVIVEDSDSMVSEDLLSLSSSSNDEGNKSYKPKFKKFREVEMEDPTFSVGMISETKGQFKRAVDNYGVKCGKEHIYKKNDIEREISKTKVNRELNVSVSRHQVYRTFVKAKSIIYDIDDISGEERFKRLYICFEALKRGFLEGCRTIVGMDGCHLRGPHQGILLTTVGIDPNNCIYPIGYCVVESENKDSWKWFLTYLIHNLRIKCPQKHPLEDAAFLLSLNTNKCKNCQQYGHNKRTCPSKGGTQLAATSVSGAEPVSQANVGSKIGCQLISEPATTSTSSGIGSKPISDPAIASASSGTGHLFLSLQQLQQVLELLLSLNLSL</sequence>
<dbReference type="AlphaFoldDB" id="A0ABD2ZA16"/>
<evidence type="ECO:0000259" key="2">
    <source>
        <dbReference type="PROSITE" id="PS50158"/>
    </source>
</evidence>
<keyword evidence="4" id="KW-1185">Reference proteome</keyword>